<organism evidence="6 7">
    <name type="scientific">Pigmentiphaga litoralis</name>
    <dbReference type="NCBI Taxonomy" id="516702"/>
    <lineage>
        <taxon>Bacteria</taxon>
        <taxon>Pseudomonadati</taxon>
        <taxon>Pseudomonadota</taxon>
        <taxon>Betaproteobacteria</taxon>
        <taxon>Burkholderiales</taxon>
        <taxon>Alcaligenaceae</taxon>
        <taxon>Pigmentiphaga</taxon>
    </lineage>
</organism>
<feature type="transmembrane region" description="Helical" evidence="5">
    <location>
        <begin position="201"/>
        <end position="218"/>
    </location>
</feature>
<evidence type="ECO:0008006" key="8">
    <source>
        <dbReference type="Google" id="ProtNLM"/>
    </source>
</evidence>
<keyword evidence="7" id="KW-1185">Reference proteome</keyword>
<sequence length="251" mass="27471">MSTHPEALPVVVRSAGFEGVGLAIGRALRSQCRGPMLLALLLPLFVAVISAIALLWFFGATLSDWLQSAASSYNVTLGAVDGMLIPIVVGIILLPIAGILGLVAAAIFVMPLVLRHLNERDYPGLQRLGGHVFFPSLWNATWVMVVFAVGWVLSLPLWMVPPLAIVAHVGWWAFAFTKIMRLDALADHATPQERKILQARHNRGFWALGTICALINFLVPPAWFLLPVLSALMFSHFGLEALRRLRSETQP</sequence>
<dbReference type="AlphaFoldDB" id="A0A7Y9IXC1"/>
<comment type="caution">
    <text evidence="6">The sequence shown here is derived from an EMBL/GenBank/DDBJ whole genome shotgun (WGS) entry which is preliminary data.</text>
</comment>
<dbReference type="Proteomes" id="UP000542125">
    <property type="component" value="Unassembled WGS sequence"/>
</dbReference>
<keyword evidence="2 5" id="KW-0812">Transmembrane</keyword>
<keyword evidence="4 5" id="KW-0472">Membrane</keyword>
<evidence type="ECO:0000256" key="1">
    <source>
        <dbReference type="ARBA" id="ARBA00004141"/>
    </source>
</evidence>
<accession>A0A7Y9IXC1</accession>
<gene>
    <name evidence="6" type="ORF">FHW18_003994</name>
</gene>
<reference evidence="6 7" key="1">
    <citation type="submission" date="2020-07" db="EMBL/GenBank/DDBJ databases">
        <title>Genomic Encyclopedia of Type Strains, Phase IV (KMG-V): Genome sequencing to study the core and pangenomes of soil and plant-associated prokaryotes.</title>
        <authorList>
            <person name="Whitman W."/>
        </authorList>
    </citation>
    <scope>NUCLEOTIDE SEQUENCE [LARGE SCALE GENOMIC DNA]</scope>
    <source>
        <strain evidence="6 7">SAS40</strain>
    </source>
</reference>
<evidence type="ECO:0000313" key="7">
    <source>
        <dbReference type="Proteomes" id="UP000542125"/>
    </source>
</evidence>
<dbReference type="InterPro" id="IPR059112">
    <property type="entry name" value="CysZ/EI24"/>
</dbReference>
<dbReference type="RefSeq" id="WP_179588380.1">
    <property type="nucleotide sequence ID" value="NZ_JACBYR010000001.1"/>
</dbReference>
<feature type="transmembrane region" description="Helical" evidence="5">
    <location>
        <begin position="159"/>
        <end position="180"/>
    </location>
</feature>
<evidence type="ECO:0000256" key="2">
    <source>
        <dbReference type="ARBA" id="ARBA00022692"/>
    </source>
</evidence>
<evidence type="ECO:0000256" key="3">
    <source>
        <dbReference type="ARBA" id="ARBA00022989"/>
    </source>
</evidence>
<feature type="transmembrane region" description="Helical" evidence="5">
    <location>
        <begin position="36"/>
        <end position="58"/>
    </location>
</feature>
<protein>
    <recommendedName>
        <fullName evidence="8">Etoposide-induced protein 2.4 (EI24)</fullName>
    </recommendedName>
</protein>
<feature type="transmembrane region" description="Helical" evidence="5">
    <location>
        <begin position="83"/>
        <end position="112"/>
    </location>
</feature>
<evidence type="ECO:0000256" key="4">
    <source>
        <dbReference type="ARBA" id="ARBA00023136"/>
    </source>
</evidence>
<name>A0A7Y9IXC1_9BURK</name>
<evidence type="ECO:0000313" key="6">
    <source>
        <dbReference type="EMBL" id="NYE84723.1"/>
    </source>
</evidence>
<proteinExistence type="predicted"/>
<dbReference type="EMBL" id="JACBYR010000001">
    <property type="protein sequence ID" value="NYE84723.1"/>
    <property type="molecule type" value="Genomic_DNA"/>
</dbReference>
<keyword evidence="3 5" id="KW-1133">Transmembrane helix</keyword>
<feature type="transmembrane region" description="Helical" evidence="5">
    <location>
        <begin position="132"/>
        <end position="153"/>
    </location>
</feature>
<dbReference type="Pfam" id="PF07264">
    <property type="entry name" value="EI24"/>
    <property type="match status" value="1"/>
</dbReference>
<comment type="subcellular location">
    <subcellularLocation>
        <location evidence="1">Membrane</location>
        <topology evidence="1">Multi-pass membrane protein</topology>
    </subcellularLocation>
</comment>
<evidence type="ECO:0000256" key="5">
    <source>
        <dbReference type="SAM" id="Phobius"/>
    </source>
</evidence>